<name>A0A9P0JPS5_ACAOB</name>
<keyword evidence="2" id="KW-1185">Reference proteome</keyword>
<sequence>MIIADIVRFSMLEIFNTVLYRCFHKFSPVTSEVICWESEGEVVGVSRREVVGSRDPFGVFGTWN</sequence>
<protein>
    <submittedName>
        <fullName evidence="1">Uncharacterized protein</fullName>
    </submittedName>
</protein>
<comment type="caution">
    <text evidence="1">The sequence shown here is derived from an EMBL/GenBank/DDBJ whole genome shotgun (WGS) entry which is preliminary data.</text>
</comment>
<accession>A0A9P0JPS5</accession>
<gene>
    <name evidence="1" type="ORF">ACAOBT_LOCUS2891</name>
</gene>
<reference evidence="1" key="1">
    <citation type="submission" date="2022-03" db="EMBL/GenBank/DDBJ databases">
        <authorList>
            <person name="Sayadi A."/>
        </authorList>
    </citation>
    <scope>NUCLEOTIDE SEQUENCE</scope>
</reference>
<dbReference type="Proteomes" id="UP001152888">
    <property type="component" value="Unassembled WGS sequence"/>
</dbReference>
<dbReference type="EMBL" id="CAKOFQ010006679">
    <property type="protein sequence ID" value="CAH1958867.1"/>
    <property type="molecule type" value="Genomic_DNA"/>
</dbReference>
<evidence type="ECO:0000313" key="1">
    <source>
        <dbReference type="EMBL" id="CAH1958867.1"/>
    </source>
</evidence>
<organism evidence="1 2">
    <name type="scientific">Acanthoscelides obtectus</name>
    <name type="common">Bean weevil</name>
    <name type="synonym">Bruchus obtectus</name>
    <dbReference type="NCBI Taxonomy" id="200917"/>
    <lineage>
        <taxon>Eukaryota</taxon>
        <taxon>Metazoa</taxon>
        <taxon>Ecdysozoa</taxon>
        <taxon>Arthropoda</taxon>
        <taxon>Hexapoda</taxon>
        <taxon>Insecta</taxon>
        <taxon>Pterygota</taxon>
        <taxon>Neoptera</taxon>
        <taxon>Endopterygota</taxon>
        <taxon>Coleoptera</taxon>
        <taxon>Polyphaga</taxon>
        <taxon>Cucujiformia</taxon>
        <taxon>Chrysomeloidea</taxon>
        <taxon>Chrysomelidae</taxon>
        <taxon>Bruchinae</taxon>
        <taxon>Bruchini</taxon>
        <taxon>Acanthoscelides</taxon>
    </lineage>
</organism>
<proteinExistence type="predicted"/>
<dbReference type="AlphaFoldDB" id="A0A9P0JPS5"/>
<evidence type="ECO:0000313" key="2">
    <source>
        <dbReference type="Proteomes" id="UP001152888"/>
    </source>
</evidence>